<keyword evidence="6" id="KW-1185">Reference proteome</keyword>
<dbReference type="OrthoDB" id="415889at2759"/>
<evidence type="ECO:0000259" key="5">
    <source>
        <dbReference type="SMART" id="SM00478"/>
    </source>
</evidence>
<dbReference type="CDD" id="cd00056">
    <property type="entry name" value="ENDO3c"/>
    <property type="match status" value="1"/>
</dbReference>
<evidence type="ECO:0000256" key="2">
    <source>
        <dbReference type="ARBA" id="ARBA00022763"/>
    </source>
</evidence>
<reference evidence="7 8" key="2">
    <citation type="submission" date="2025-04" db="UniProtKB">
        <authorList>
            <consortium name="RefSeq"/>
        </authorList>
    </citation>
    <scope>IDENTIFICATION</scope>
    <source>
        <tissue evidence="7 8">Young leaves</tissue>
    </source>
</reference>
<dbReference type="RefSeq" id="XP_008810730.2">
    <property type="nucleotide sequence ID" value="XM_008812508.4"/>
</dbReference>
<dbReference type="FunFam" id="1.10.340.30:FF:000004">
    <property type="entry name" value="DNA-3-methyladenine glycosylase II"/>
    <property type="match status" value="1"/>
</dbReference>
<evidence type="ECO:0000313" key="6">
    <source>
        <dbReference type="Proteomes" id="UP000228380"/>
    </source>
</evidence>
<dbReference type="GO" id="GO:0005634">
    <property type="term" value="C:nucleus"/>
    <property type="evidence" value="ECO:0007669"/>
    <property type="project" value="TreeGrafter"/>
</dbReference>
<evidence type="ECO:0000256" key="1">
    <source>
        <dbReference type="ARBA" id="ARBA00010817"/>
    </source>
</evidence>
<evidence type="ECO:0000256" key="4">
    <source>
        <dbReference type="SAM" id="MobiDB-lite"/>
    </source>
</evidence>
<dbReference type="GO" id="GO:0008725">
    <property type="term" value="F:DNA-3-methyladenine glycosylase activity"/>
    <property type="evidence" value="ECO:0007669"/>
    <property type="project" value="TreeGrafter"/>
</dbReference>
<dbReference type="InterPro" id="IPR011257">
    <property type="entry name" value="DNA_glycosylase"/>
</dbReference>
<feature type="region of interest" description="Disordered" evidence="4">
    <location>
        <begin position="1"/>
        <end position="116"/>
    </location>
</feature>
<proteinExistence type="inferred from homology"/>
<accession>A0A8B7D0H7</accession>
<evidence type="ECO:0000256" key="3">
    <source>
        <dbReference type="ARBA" id="ARBA00023204"/>
    </source>
</evidence>
<protein>
    <submittedName>
        <fullName evidence="7 8">Probable DNA-3-methyladenine glycosylase 2</fullName>
    </submittedName>
</protein>
<gene>
    <name evidence="7 8" type="primary">LOC103722073</name>
</gene>
<dbReference type="GO" id="GO:0006307">
    <property type="term" value="P:DNA alkylation repair"/>
    <property type="evidence" value="ECO:0007669"/>
    <property type="project" value="TreeGrafter"/>
</dbReference>
<dbReference type="InterPro" id="IPR051912">
    <property type="entry name" value="Alkylbase_DNA_Glycosylase/TA"/>
</dbReference>
<dbReference type="GO" id="GO:0043916">
    <property type="term" value="F:DNA-7-methylguanine glycosylase activity"/>
    <property type="evidence" value="ECO:0007669"/>
    <property type="project" value="TreeGrafter"/>
</dbReference>
<dbReference type="PANTHER" id="PTHR43003:SF5">
    <property type="entry name" value="DNA-3-METHYLADENINE GLYCOSYLASE"/>
    <property type="match status" value="1"/>
</dbReference>
<dbReference type="GO" id="GO:0032993">
    <property type="term" value="C:protein-DNA complex"/>
    <property type="evidence" value="ECO:0007669"/>
    <property type="project" value="TreeGrafter"/>
</dbReference>
<dbReference type="KEGG" id="pda:103722073"/>
<feature type="domain" description="HhH-GPD" evidence="5">
    <location>
        <begin position="179"/>
        <end position="334"/>
    </location>
</feature>
<feature type="compositionally biased region" description="Polar residues" evidence="4">
    <location>
        <begin position="42"/>
        <end position="55"/>
    </location>
</feature>
<keyword evidence="3" id="KW-0234">DNA repair</keyword>
<comment type="similarity">
    <text evidence="1">Belongs to the alkylbase DNA glycosidase AlkA family.</text>
</comment>
<dbReference type="SMART" id="SM00478">
    <property type="entry name" value="ENDO3c"/>
    <property type="match status" value="1"/>
</dbReference>
<organism evidence="6 7">
    <name type="scientific">Phoenix dactylifera</name>
    <name type="common">Date palm</name>
    <dbReference type="NCBI Taxonomy" id="42345"/>
    <lineage>
        <taxon>Eukaryota</taxon>
        <taxon>Viridiplantae</taxon>
        <taxon>Streptophyta</taxon>
        <taxon>Embryophyta</taxon>
        <taxon>Tracheophyta</taxon>
        <taxon>Spermatophyta</taxon>
        <taxon>Magnoliopsida</taxon>
        <taxon>Liliopsida</taxon>
        <taxon>Arecaceae</taxon>
        <taxon>Coryphoideae</taxon>
        <taxon>Phoeniceae</taxon>
        <taxon>Phoenix</taxon>
    </lineage>
</organism>
<dbReference type="AlphaFoldDB" id="A0A8B7D0H7"/>
<reference evidence="6" key="1">
    <citation type="journal article" date="2019" name="Nat. Commun.">
        <title>Genome-wide association mapping of date palm fruit traits.</title>
        <authorList>
            <person name="Hazzouri K.M."/>
            <person name="Gros-Balthazard M."/>
            <person name="Flowers J.M."/>
            <person name="Copetti D."/>
            <person name="Lemansour A."/>
            <person name="Lebrun M."/>
            <person name="Masmoudi K."/>
            <person name="Ferrand S."/>
            <person name="Dhar M.I."/>
            <person name="Fresquez Z.A."/>
            <person name="Rosas U."/>
            <person name="Zhang J."/>
            <person name="Talag J."/>
            <person name="Lee S."/>
            <person name="Kudrna D."/>
            <person name="Powell R.F."/>
            <person name="Leitch I.J."/>
            <person name="Krueger R.R."/>
            <person name="Wing R.A."/>
            <person name="Amiri K.M.A."/>
            <person name="Purugganan M.D."/>
        </authorList>
    </citation>
    <scope>NUCLEOTIDE SEQUENCE [LARGE SCALE GENOMIC DNA]</scope>
    <source>
        <strain evidence="6">cv. Khalas</strain>
    </source>
</reference>
<feature type="compositionally biased region" description="Low complexity" evidence="4">
    <location>
        <begin position="56"/>
        <end position="85"/>
    </location>
</feature>
<evidence type="ECO:0000313" key="8">
    <source>
        <dbReference type="RefSeq" id="XP_008810731.2"/>
    </source>
</evidence>
<dbReference type="GeneID" id="103722073"/>
<dbReference type="PANTHER" id="PTHR43003">
    <property type="entry name" value="DNA-3-METHYLADENINE GLYCOSYLASE"/>
    <property type="match status" value="1"/>
</dbReference>
<dbReference type="InterPro" id="IPR003265">
    <property type="entry name" value="HhH-GPD_domain"/>
</dbReference>
<dbReference type="Gene3D" id="1.10.340.30">
    <property type="entry name" value="Hypothetical protein, domain 2"/>
    <property type="match status" value="1"/>
</dbReference>
<dbReference type="Pfam" id="PF00730">
    <property type="entry name" value="HhH-GPD"/>
    <property type="match status" value="1"/>
</dbReference>
<sequence length="382" mass="41003">MTQRVWPQPQPQPQPQPDLHTSDLRPNPRLLLSVSPPMREQILSQPHLSTAPSGVTAQESGAAAQESGAAAPESGAAAPESATTADAKIPFRPRKIRKVSSEGDPQQVSSSASTKKAANSRAPVLLVVPRPLSVEGEIDNALHHLRAADPLLARVIDAHDPPTFRCLHPPFHSLTRSILYQQLALKAAASIYARFLSLCGGESGVVPEAVLALTPHQLRQIGVSSRKASYLHDLARKYHNGILSDASIVAMDDRSLFAMLTMVKGIGAWSVHMFMIFSLHRPDVLPVGDLGVRKGVQVLYGLGDIPRPSQMEQLCERWRPYRSVGAWYMWRLAESRGTPTMASMGSGAGVPITGGGEGTGGGALPQQQAQLIDPIQMLPNLG</sequence>
<evidence type="ECO:0000313" key="7">
    <source>
        <dbReference type="RefSeq" id="XP_008810730.2"/>
    </source>
</evidence>
<dbReference type="SUPFAM" id="SSF48150">
    <property type="entry name" value="DNA-glycosylase"/>
    <property type="match status" value="1"/>
</dbReference>
<dbReference type="Proteomes" id="UP000228380">
    <property type="component" value="Chromosome 4"/>
</dbReference>
<name>A0A8B7D0H7_PHODC</name>
<dbReference type="Gene3D" id="1.10.1670.40">
    <property type="match status" value="1"/>
</dbReference>
<dbReference type="GO" id="GO:0032131">
    <property type="term" value="F:alkylated DNA binding"/>
    <property type="evidence" value="ECO:0007669"/>
    <property type="project" value="TreeGrafter"/>
</dbReference>
<keyword evidence="2" id="KW-0227">DNA damage</keyword>
<dbReference type="RefSeq" id="XP_008810731.2">
    <property type="nucleotide sequence ID" value="XM_008812509.4"/>
</dbReference>
<dbReference type="FunFam" id="1.10.1670.40:FF:000001">
    <property type="entry name" value="Probable DNA-3-methyladenine glycosylase 2"/>
    <property type="match status" value="1"/>
</dbReference>
<dbReference type="GO" id="GO:0006285">
    <property type="term" value="P:base-excision repair, AP site formation"/>
    <property type="evidence" value="ECO:0007669"/>
    <property type="project" value="TreeGrafter"/>
</dbReference>